<evidence type="ECO:0000313" key="3">
    <source>
        <dbReference type="Proteomes" id="UP000258309"/>
    </source>
</evidence>
<feature type="compositionally biased region" description="Low complexity" evidence="1">
    <location>
        <begin position="63"/>
        <end position="86"/>
    </location>
</feature>
<reference evidence="2 3" key="1">
    <citation type="submission" date="2018-05" db="EMBL/GenBank/DDBJ databases">
        <title>Draft genome sequence of Scytalidium lignicola DSM 105466, a ubiquitous saprotrophic fungus.</title>
        <authorList>
            <person name="Buettner E."/>
            <person name="Gebauer A.M."/>
            <person name="Hofrichter M."/>
            <person name="Liers C."/>
            <person name="Kellner H."/>
        </authorList>
    </citation>
    <scope>NUCLEOTIDE SEQUENCE [LARGE SCALE GENOMIC DNA]</scope>
    <source>
        <strain evidence="2 3">DSM 105466</strain>
    </source>
</reference>
<comment type="caution">
    <text evidence="2">The sequence shown here is derived from an EMBL/GenBank/DDBJ whole genome shotgun (WGS) entry which is preliminary data.</text>
</comment>
<dbReference type="OrthoDB" id="5244050at2759"/>
<feature type="compositionally biased region" description="Low complexity" evidence="1">
    <location>
        <begin position="407"/>
        <end position="422"/>
    </location>
</feature>
<feature type="compositionally biased region" description="Polar residues" evidence="1">
    <location>
        <begin position="497"/>
        <end position="512"/>
    </location>
</feature>
<feature type="compositionally biased region" description="Polar residues" evidence="1">
    <location>
        <begin position="279"/>
        <end position="290"/>
    </location>
</feature>
<feature type="compositionally biased region" description="Low complexity" evidence="1">
    <location>
        <begin position="526"/>
        <end position="555"/>
    </location>
</feature>
<name>A0A3E2H6N9_SCYLI</name>
<dbReference type="AlphaFoldDB" id="A0A3E2H6N9"/>
<dbReference type="OMA" id="TIEVMYT"/>
<evidence type="ECO:0000256" key="1">
    <source>
        <dbReference type="SAM" id="MobiDB-lite"/>
    </source>
</evidence>
<feature type="region of interest" description="Disordered" evidence="1">
    <location>
        <begin position="1"/>
        <end position="323"/>
    </location>
</feature>
<feature type="compositionally biased region" description="Polar residues" evidence="1">
    <location>
        <begin position="430"/>
        <end position="457"/>
    </location>
</feature>
<feature type="compositionally biased region" description="Low complexity" evidence="1">
    <location>
        <begin position="707"/>
        <end position="718"/>
    </location>
</feature>
<protein>
    <submittedName>
        <fullName evidence="2">Uncharacterized protein</fullName>
    </submittedName>
</protein>
<dbReference type="Proteomes" id="UP000258309">
    <property type="component" value="Unassembled WGS sequence"/>
</dbReference>
<feature type="region of interest" description="Disordered" evidence="1">
    <location>
        <begin position="598"/>
        <end position="629"/>
    </location>
</feature>
<feature type="compositionally biased region" description="Polar residues" evidence="1">
    <location>
        <begin position="610"/>
        <end position="629"/>
    </location>
</feature>
<dbReference type="EMBL" id="NCSJ02000148">
    <property type="protein sequence ID" value="RFU28852.1"/>
    <property type="molecule type" value="Genomic_DNA"/>
</dbReference>
<organism evidence="2 3">
    <name type="scientific">Scytalidium lignicola</name>
    <name type="common">Hyphomycete</name>
    <dbReference type="NCBI Taxonomy" id="5539"/>
    <lineage>
        <taxon>Eukaryota</taxon>
        <taxon>Fungi</taxon>
        <taxon>Dikarya</taxon>
        <taxon>Ascomycota</taxon>
        <taxon>Pezizomycotina</taxon>
        <taxon>Leotiomycetes</taxon>
        <taxon>Leotiomycetes incertae sedis</taxon>
        <taxon>Scytalidium</taxon>
    </lineage>
</organism>
<feature type="compositionally biased region" description="Polar residues" evidence="1">
    <location>
        <begin position="31"/>
        <end position="48"/>
    </location>
</feature>
<feature type="region of interest" description="Disordered" evidence="1">
    <location>
        <begin position="340"/>
        <end position="557"/>
    </location>
</feature>
<proteinExistence type="predicted"/>
<feature type="non-terminal residue" evidence="2">
    <location>
        <position position="766"/>
    </location>
</feature>
<feature type="compositionally biased region" description="Polar residues" evidence="1">
    <location>
        <begin position="161"/>
        <end position="170"/>
    </location>
</feature>
<feature type="compositionally biased region" description="Polar residues" evidence="1">
    <location>
        <begin position="382"/>
        <end position="406"/>
    </location>
</feature>
<feature type="non-terminal residue" evidence="2">
    <location>
        <position position="1"/>
    </location>
</feature>
<evidence type="ECO:0000313" key="2">
    <source>
        <dbReference type="EMBL" id="RFU28852.1"/>
    </source>
</evidence>
<accession>A0A3E2H6N9</accession>
<gene>
    <name evidence="2" type="ORF">B7463_g7495</name>
</gene>
<feature type="compositionally biased region" description="Basic and acidic residues" evidence="1">
    <location>
        <begin position="294"/>
        <end position="313"/>
    </location>
</feature>
<feature type="compositionally biased region" description="Polar residues" evidence="1">
    <location>
        <begin position="467"/>
        <end position="488"/>
    </location>
</feature>
<feature type="compositionally biased region" description="Polar residues" evidence="1">
    <location>
        <begin position="237"/>
        <end position="256"/>
    </location>
</feature>
<sequence>MGRTSKFSFPIPGRRNATGKGSGPGDVPPLTASQSKAQRILGTGSNLNIDAPAREDVSWRYPSSKSSAMSISISESTAETASTRSIQDNESFPGSYAAREQQYDDAFERPRLRGKASSTLLGARYGDDGATDTSSVRRNMRHEDSSSTLKSYYDRNKSPLGISQQTSASSARDLALRKGCPPVIPPPGLPELEKAVLTYGGEGGYDEPPREKSSKKKPNRLDLSSLFPMPGRKNDRTPNTANSSILTPDTGESQNMGRDRSNSGRRRLQKALSKESMRSTKQSIRSTISHTSRHHEPDPPHYNSSRDNHEYSHSRPSPHMTQIPESRALNGAEILPQRQHGKHFAAQPAPTHRGVESQQLSPPGKGQFSWKNVRANMASPHWEQSSAASISSRNTRTSKHTSVSAFSSSDLQQNSILSLSSESEGENSDTEPSSSFDARSYTSTSASVNAQKISLMNSGGRYPPTTPQNIRPPSSLGRSQPSRKQGAQGSPYLTIPEKTTSRTPNTWQSQTQADERKARKEKRISKASTVTTATTATSSSMKSSQHTSPPTSPTSMEVPVVATRNSRMMAVTKQEEALLEALRQKRAMMRERIIEEHEIQQRSPPRAPTRTASRYSQASSISTIRGNPSSGKERILLYLDQPIDDDYEIDTAEPSPDLSDFLSYDSEEEARRNVLGSHVSKEHARPDSLVTVHRRGDKYNSGTPSNATRQSSMRSRSSSRTDDPARRSVRNRSSSAVRFAESGGRYSQNQDYALDDLQEHEEIWGM</sequence>
<keyword evidence="3" id="KW-1185">Reference proteome</keyword>
<feature type="region of interest" description="Disordered" evidence="1">
    <location>
        <begin position="672"/>
        <end position="753"/>
    </location>
</feature>